<feature type="region of interest" description="Disordered" evidence="1">
    <location>
        <begin position="315"/>
        <end position="355"/>
    </location>
</feature>
<gene>
    <name evidence="2" type="ORF">AMAG_12620</name>
</gene>
<dbReference type="VEuPathDB" id="FungiDB:AMAG_12620"/>
<feature type="compositionally biased region" description="Acidic residues" evidence="1">
    <location>
        <begin position="170"/>
        <end position="180"/>
    </location>
</feature>
<dbReference type="OrthoDB" id="5593955at2759"/>
<accession>A0A0L0SZC5</accession>
<feature type="compositionally biased region" description="Acidic residues" evidence="1">
    <location>
        <begin position="318"/>
        <end position="343"/>
    </location>
</feature>
<protein>
    <submittedName>
        <fullName evidence="2">Uncharacterized protein</fullName>
    </submittedName>
</protein>
<feature type="region of interest" description="Disordered" evidence="1">
    <location>
        <begin position="1"/>
        <end position="23"/>
    </location>
</feature>
<evidence type="ECO:0000313" key="2">
    <source>
        <dbReference type="EMBL" id="KNE67903.1"/>
    </source>
</evidence>
<reference evidence="2 3" key="1">
    <citation type="submission" date="2009-11" db="EMBL/GenBank/DDBJ databases">
        <title>Annotation of Allomyces macrogynus ATCC 38327.</title>
        <authorList>
            <consortium name="The Broad Institute Genome Sequencing Platform"/>
            <person name="Russ C."/>
            <person name="Cuomo C."/>
            <person name="Burger G."/>
            <person name="Gray M.W."/>
            <person name="Holland P.W.H."/>
            <person name="King N."/>
            <person name="Lang F.B.F."/>
            <person name="Roger A.J."/>
            <person name="Ruiz-Trillo I."/>
            <person name="Young S.K."/>
            <person name="Zeng Q."/>
            <person name="Gargeya S."/>
            <person name="Fitzgerald M."/>
            <person name="Haas B."/>
            <person name="Abouelleil A."/>
            <person name="Alvarado L."/>
            <person name="Arachchi H.M."/>
            <person name="Berlin A."/>
            <person name="Chapman S.B."/>
            <person name="Gearin G."/>
            <person name="Goldberg J."/>
            <person name="Griggs A."/>
            <person name="Gujja S."/>
            <person name="Hansen M."/>
            <person name="Heiman D."/>
            <person name="Howarth C."/>
            <person name="Larimer J."/>
            <person name="Lui A."/>
            <person name="MacDonald P.J.P."/>
            <person name="McCowen C."/>
            <person name="Montmayeur A."/>
            <person name="Murphy C."/>
            <person name="Neiman D."/>
            <person name="Pearson M."/>
            <person name="Priest M."/>
            <person name="Roberts A."/>
            <person name="Saif S."/>
            <person name="Shea T."/>
            <person name="Sisk P."/>
            <person name="Stolte C."/>
            <person name="Sykes S."/>
            <person name="Wortman J."/>
            <person name="Nusbaum C."/>
            <person name="Birren B."/>
        </authorList>
    </citation>
    <scope>NUCLEOTIDE SEQUENCE [LARGE SCALE GENOMIC DNA]</scope>
    <source>
        <strain evidence="2 3">ATCC 38327</strain>
    </source>
</reference>
<feature type="compositionally biased region" description="Low complexity" evidence="1">
    <location>
        <begin position="400"/>
        <end position="412"/>
    </location>
</feature>
<dbReference type="Proteomes" id="UP000054350">
    <property type="component" value="Unassembled WGS sequence"/>
</dbReference>
<keyword evidence="3" id="KW-1185">Reference proteome</keyword>
<organism evidence="2 3">
    <name type="scientific">Allomyces macrogynus (strain ATCC 38327)</name>
    <name type="common">Allomyces javanicus var. macrogynus</name>
    <dbReference type="NCBI Taxonomy" id="578462"/>
    <lineage>
        <taxon>Eukaryota</taxon>
        <taxon>Fungi</taxon>
        <taxon>Fungi incertae sedis</taxon>
        <taxon>Blastocladiomycota</taxon>
        <taxon>Blastocladiomycetes</taxon>
        <taxon>Blastocladiales</taxon>
        <taxon>Blastocladiaceae</taxon>
        <taxon>Allomyces</taxon>
    </lineage>
</organism>
<sequence length="567" mass="60655">MSDTALDDEWPDTVTTASDADPALPPLLARSRASYRAYYAGRRNTPSRSTRAPIPAFPLEPWPTAAKNHVSAAHLLLRCPSPEQIEAMVMGAGDVAEVRQEEERVQGQDVVNAVAAEEENAQADADCVPVAAAQRDEVKRDEVKRDEPMPAVAVSGRFQLGSKNRPMAISEDEEEEEEQEKAEGKTHAPTADCTGDSTTRPRSLRHVRSPMTLSLPPRLPPPCDSDLDDDDINDVDDDDPQSAQARASFAQLAENTHKNSSACLFVPRTLSTINATWPGVLDAAPSLMHAVGKGVSWRARIASHRTISRVVSVTDTGELYDDEEDEDDEDVAYSEEEDEEEREENAANGDAGLDVVSIPVPDGDATATGPTVLLERDAHHLRRSFESGDLAAWATEDNVPPTADAPTAATEPSVNDASPTVDAPTAASSSLTVEPTPSSITTETALTSDTALTPNTPATIYTNPILATTSTDDEPACHVTTFDALLAVAPVHAVTVRTHSWSSLRTPITTMVRPVVKDEPVRRDSLFGMLWSTTTATLKRALSLGRSSAASSTSFGRRNGAAPAAMV</sequence>
<name>A0A0L0SZC5_ALLM3</name>
<feature type="region of interest" description="Disordered" evidence="1">
    <location>
        <begin position="137"/>
        <end position="243"/>
    </location>
</feature>
<feature type="region of interest" description="Disordered" evidence="1">
    <location>
        <begin position="396"/>
        <end position="442"/>
    </location>
</feature>
<dbReference type="AlphaFoldDB" id="A0A0L0SZC5"/>
<feature type="compositionally biased region" description="Basic and acidic residues" evidence="1">
    <location>
        <begin position="137"/>
        <end position="148"/>
    </location>
</feature>
<evidence type="ECO:0000313" key="3">
    <source>
        <dbReference type="Proteomes" id="UP000054350"/>
    </source>
</evidence>
<feature type="compositionally biased region" description="Acidic residues" evidence="1">
    <location>
        <begin position="225"/>
        <end position="240"/>
    </location>
</feature>
<evidence type="ECO:0000256" key="1">
    <source>
        <dbReference type="SAM" id="MobiDB-lite"/>
    </source>
</evidence>
<feature type="compositionally biased region" description="Polar residues" evidence="1">
    <location>
        <begin position="426"/>
        <end position="442"/>
    </location>
</feature>
<proteinExistence type="predicted"/>
<feature type="compositionally biased region" description="Acidic residues" evidence="1">
    <location>
        <begin position="1"/>
        <end position="11"/>
    </location>
</feature>
<dbReference type="EMBL" id="GG745354">
    <property type="protein sequence ID" value="KNE67903.1"/>
    <property type="molecule type" value="Genomic_DNA"/>
</dbReference>
<reference evidence="3" key="2">
    <citation type="submission" date="2009-11" db="EMBL/GenBank/DDBJ databases">
        <title>The Genome Sequence of Allomyces macrogynus strain ATCC 38327.</title>
        <authorList>
            <consortium name="The Broad Institute Genome Sequencing Platform"/>
            <person name="Russ C."/>
            <person name="Cuomo C."/>
            <person name="Shea T."/>
            <person name="Young S.K."/>
            <person name="Zeng Q."/>
            <person name="Koehrsen M."/>
            <person name="Haas B."/>
            <person name="Borodovsky M."/>
            <person name="Guigo R."/>
            <person name="Alvarado L."/>
            <person name="Berlin A."/>
            <person name="Borenstein D."/>
            <person name="Chen Z."/>
            <person name="Engels R."/>
            <person name="Freedman E."/>
            <person name="Gellesch M."/>
            <person name="Goldberg J."/>
            <person name="Griggs A."/>
            <person name="Gujja S."/>
            <person name="Heiman D."/>
            <person name="Hepburn T."/>
            <person name="Howarth C."/>
            <person name="Jen D."/>
            <person name="Larson L."/>
            <person name="Lewis B."/>
            <person name="Mehta T."/>
            <person name="Park D."/>
            <person name="Pearson M."/>
            <person name="Roberts A."/>
            <person name="Saif S."/>
            <person name="Shenoy N."/>
            <person name="Sisk P."/>
            <person name="Stolte C."/>
            <person name="Sykes S."/>
            <person name="Walk T."/>
            <person name="White J."/>
            <person name="Yandava C."/>
            <person name="Burger G."/>
            <person name="Gray M.W."/>
            <person name="Holland P.W.H."/>
            <person name="King N."/>
            <person name="Lang F.B.F."/>
            <person name="Roger A.J."/>
            <person name="Ruiz-Trillo I."/>
            <person name="Lander E."/>
            <person name="Nusbaum C."/>
        </authorList>
    </citation>
    <scope>NUCLEOTIDE SEQUENCE [LARGE SCALE GENOMIC DNA]</scope>
    <source>
        <strain evidence="3">ATCC 38327</strain>
    </source>
</reference>